<keyword evidence="1" id="KW-0808">Transferase</keyword>
<comment type="catalytic activity">
    <reaction evidence="3">
        <text>spectinomycin + ATP = 9-O-adenylylspectinomycin + diphosphate</text>
        <dbReference type="Rhea" id="RHEA:63228"/>
        <dbReference type="ChEBI" id="CHEBI:30616"/>
        <dbReference type="ChEBI" id="CHEBI:33019"/>
        <dbReference type="ChEBI" id="CHEBI:146260"/>
        <dbReference type="ChEBI" id="CHEBI:146261"/>
    </reaction>
</comment>
<protein>
    <submittedName>
        <fullName evidence="6">AadA family aminoglycoside 3''-O-nucleotidyltransferase</fullName>
    </submittedName>
</protein>
<sequence length="267" mass="29683">MNHTVPAEVSAQVRIVVDIIKSHLEPVLLAIHLYGSALHGGLKKYSDIDLLVTLSARPNETTRRALVLELLQHSAPPAESKSLRALEVTVVAREEVVPWRNPARRELQFGEWLRAAASAGHVEPPCLDPDLAILLTKVRQHSVPLAGPPAEDLFDPVPESDFLRVLAETTDLWHSPQDWEGDERNVVLTLARIWYSAATRTIAPKDAAARWALERLPSEHKSVLQEACNAYLGYKAEDLASRPVEVAKFIRFVKDRTNDLLASKNDA</sequence>
<dbReference type="Pfam" id="PF01909">
    <property type="entry name" value="NTP_transf_2"/>
    <property type="match status" value="1"/>
</dbReference>
<name>A0A971M2Q7_9BACT</name>
<dbReference type="Gene3D" id="3.30.460.10">
    <property type="entry name" value="Beta Polymerase, domain 2"/>
    <property type="match status" value="1"/>
</dbReference>
<dbReference type="InterPro" id="IPR002934">
    <property type="entry name" value="Polymerase_NTP_transf_dom"/>
</dbReference>
<dbReference type="InterPro" id="IPR043519">
    <property type="entry name" value="NT_sf"/>
</dbReference>
<dbReference type="NCBIfam" id="NF010309">
    <property type="entry name" value="PRK13746.1"/>
    <property type="match status" value="1"/>
</dbReference>
<dbReference type="SUPFAM" id="SSF81301">
    <property type="entry name" value="Nucleotidyltransferase"/>
    <property type="match status" value="1"/>
</dbReference>
<evidence type="ECO:0000256" key="1">
    <source>
        <dbReference type="ARBA" id="ARBA00022679"/>
    </source>
</evidence>
<keyword evidence="2" id="KW-0046">Antibiotic resistance</keyword>
<dbReference type="Pfam" id="PF13427">
    <property type="entry name" value="AadA_C"/>
    <property type="match status" value="1"/>
</dbReference>
<reference evidence="6" key="2">
    <citation type="submission" date="2020-01" db="EMBL/GenBank/DDBJ databases">
        <authorList>
            <person name="Campanaro S."/>
        </authorList>
    </citation>
    <scope>NUCLEOTIDE SEQUENCE</scope>
    <source>
        <strain evidence="6">AS06rmzACSIP_7</strain>
    </source>
</reference>
<evidence type="ECO:0000259" key="5">
    <source>
        <dbReference type="Pfam" id="PF13427"/>
    </source>
</evidence>
<gene>
    <name evidence="6" type="primary">aadA</name>
    <name evidence="6" type="ORF">GXY80_03190</name>
</gene>
<evidence type="ECO:0000313" key="7">
    <source>
        <dbReference type="Proteomes" id="UP000777265"/>
    </source>
</evidence>
<proteinExistence type="predicted"/>
<dbReference type="InterPro" id="IPR024172">
    <property type="entry name" value="AadA/Aad9"/>
</dbReference>
<dbReference type="PIRSF" id="PIRSF000819">
    <property type="entry name" value="Streptomycin_3-adenylyltransf"/>
    <property type="match status" value="1"/>
</dbReference>
<dbReference type="NCBIfam" id="NF012157">
    <property type="entry name" value="ANT_3pp_I"/>
    <property type="match status" value="1"/>
</dbReference>
<organism evidence="6 7">
    <name type="scientific">Syntrophorhabdus aromaticivorans</name>
    <dbReference type="NCBI Taxonomy" id="328301"/>
    <lineage>
        <taxon>Bacteria</taxon>
        <taxon>Pseudomonadati</taxon>
        <taxon>Thermodesulfobacteriota</taxon>
        <taxon>Syntrophorhabdia</taxon>
        <taxon>Syntrophorhabdales</taxon>
        <taxon>Syntrophorhabdaceae</taxon>
        <taxon>Syntrophorhabdus</taxon>
    </lineage>
</organism>
<accession>A0A971M2Q7</accession>
<dbReference type="CDD" id="cd05403">
    <property type="entry name" value="NT_KNTase_like"/>
    <property type="match status" value="1"/>
</dbReference>
<comment type="caution">
    <text evidence="6">The sequence shown here is derived from an EMBL/GenBank/DDBJ whole genome shotgun (WGS) entry which is preliminary data.</text>
</comment>
<evidence type="ECO:0000256" key="3">
    <source>
        <dbReference type="ARBA" id="ARBA00047831"/>
    </source>
</evidence>
<dbReference type="GO" id="GO:0070566">
    <property type="term" value="F:adenylyltransferase activity"/>
    <property type="evidence" value="ECO:0007669"/>
    <property type="project" value="InterPro"/>
</dbReference>
<evidence type="ECO:0000313" key="6">
    <source>
        <dbReference type="EMBL" id="NLW34476.1"/>
    </source>
</evidence>
<dbReference type="EMBL" id="JAAYEE010000056">
    <property type="protein sequence ID" value="NLW34476.1"/>
    <property type="molecule type" value="Genomic_DNA"/>
</dbReference>
<reference evidence="6" key="1">
    <citation type="journal article" date="2020" name="Biotechnol. Biofuels">
        <title>New insights from the biogas microbiome by comprehensive genome-resolved metagenomics of nearly 1600 species originating from multiple anaerobic digesters.</title>
        <authorList>
            <person name="Campanaro S."/>
            <person name="Treu L."/>
            <person name="Rodriguez-R L.M."/>
            <person name="Kovalovszki A."/>
            <person name="Ziels R.M."/>
            <person name="Maus I."/>
            <person name="Zhu X."/>
            <person name="Kougias P.G."/>
            <person name="Basile A."/>
            <person name="Luo G."/>
            <person name="Schluter A."/>
            <person name="Konstantinidis K.T."/>
            <person name="Angelidaki I."/>
        </authorList>
    </citation>
    <scope>NUCLEOTIDE SEQUENCE</scope>
    <source>
        <strain evidence="6">AS06rmzACSIP_7</strain>
    </source>
</reference>
<evidence type="ECO:0000256" key="2">
    <source>
        <dbReference type="ARBA" id="ARBA00023251"/>
    </source>
</evidence>
<feature type="domain" description="Adenylyltransferase AadA C-terminal" evidence="5">
    <location>
        <begin position="153"/>
        <end position="255"/>
    </location>
</feature>
<dbReference type="GO" id="GO:0046677">
    <property type="term" value="P:response to antibiotic"/>
    <property type="evidence" value="ECO:0007669"/>
    <property type="project" value="UniProtKB-KW"/>
</dbReference>
<dbReference type="AlphaFoldDB" id="A0A971M2Q7"/>
<feature type="domain" description="Polymerase nucleotidyl transferase" evidence="4">
    <location>
        <begin position="16"/>
        <end position="98"/>
    </location>
</feature>
<dbReference type="Proteomes" id="UP000777265">
    <property type="component" value="Unassembled WGS sequence"/>
</dbReference>
<dbReference type="InterPro" id="IPR025184">
    <property type="entry name" value="AadA_C"/>
</dbReference>
<evidence type="ECO:0000259" key="4">
    <source>
        <dbReference type="Pfam" id="PF01909"/>
    </source>
</evidence>